<feature type="region of interest" description="Disordered" evidence="2">
    <location>
        <begin position="142"/>
        <end position="166"/>
    </location>
</feature>
<name>A0A517XUV7_9BACT</name>
<dbReference type="GO" id="GO:0043571">
    <property type="term" value="P:maintenance of CRISPR repeat elements"/>
    <property type="evidence" value="ECO:0007669"/>
    <property type="project" value="InterPro"/>
</dbReference>
<evidence type="ECO:0000313" key="3">
    <source>
        <dbReference type="EMBL" id="QDU21269.1"/>
    </source>
</evidence>
<protein>
    <submittedName>
        <fullName evidence="3">CRISPR-associated protein Cas5</fullName>
    </submittedName>
</protein>
<dbReference type="InterPro" id="IPR010155">
    <property type="entry name" value="CRISPR-assoc_prot_Cas5d"/>
</dbReference>
<organism evidence="3 4">
    <name type="scientific">Urbifossiella limnaea</name>
    <dbReference type="NCBI Taxonomy" id="2528023"/>
    <lineage>
        <taxon>Bacteria</taxon>
        <taxon>Pseudomonadati</taxon>
        <taxon>Planctomycetota</taxon>
        <taxon>Planctomycetia</taxon>
        <taxon>Gemmatales</taxon>
        <taxon>Gemmataceae</taxon>
        <taxon>Urbifossiella</taxon>
    </lineage>
</organism>
<dbReference type="InterPro" id="IPR013422">
    <property type="entry name" value="CRISPR-assoc_prot_Cas5_N"/>
</dbReference>
<proteinExistence type="predicted"/>
<dbReference type="GO" id="GO:0004519">
    <property type="term" value="F:endonuclease activity"/>
    <property type="evidence" value="ECO:0007669"/>
    <property type="project" value="InterPro"/>
</dbReference>
<feature type="region of interest" description="Disordered" evidence="2">
    <location>
        <begin position="270"/>
        <end position="313"/>
    </location>
</feature>
<sequence length="313" mass="34952">MLPPTVAVKVWGEFALFTRPELSVERISYPVMTPSAARGVLDAILYKPQMTWHVRRITVLKPRFPAGFPAAEARQHYRMIGVRRNEIQGTIPPRTVEGWMKAPDTFEPYLVDSAGREGAQGQNRTQRNSRMLHHVAYQIDASPKLTDRANRPRTRPEDTDEEHGPDTVAKYVGMFQRRVEKGQCFHRPYLGVRELAAHFAPPDGSEEPLTGWTESLGFMLYDLKFAADGTRRPGFFEAKVTTGDQRQHRFPLGDSQFSAWIACSSALVTSSPRPRSSLVGSWPARPGSSARSTPRSRCGVPIGRSPPPSSSDP</sequence>
<keyword evidence="1" id="KW-0051">Antiviral defense</keyword>
<keyword evidence="4" id="KW-1185">Reference proteome</keyword>
<dbReference type="EMBL" id="CP036273">
    <property type="protein sequence ID" value="QDU21269.1"/>
    <property type="molecule type" value="Genomic_DNA"/>
</dbReference>
<dbReference type="NCBIfam" id="TIGR02593">
    <property type="entry name" value="CRISPR_cas5"/>
    <property type="match status" value="1"/>
</dbReference>
<dbReference type="Proteomes" id="UP000319576">
    <property type="component" value="Chromosome"/>
</dbReference>
<evidence type="ECO:0000256" key="2">
    <source>
        <dbReference type="SAM" id="MobiDB-lite"/>
    </source>
</evidence>
<dbReference type="KEGG" id="uli:ETAA1_32350"/>
<dbReference type="InterPro" id="IPR021124">
    <property type="entry name" value="CRISPR-assoc_prot_Cas5"/>
</dbReference>
<gene>
    <name evidence="3" type="primary">cas5</name>
    <name evidence="3" type="ORF">ETAA1_32350</name>
</gene>
<dbReference type="NCBIfam" id="TIGR01876">
    <property type="entry name" value="cas_Cas5d"/>
    <property type="match status" value="1"/>
</dbReference>
<accession>A0A517XUV7</accession>
<dbReference type="AlphaFoldDB" id="A0A517XUV7"/>
<evidence type="ECO:0000313" key="4">
    <source>
        <dbReference type="Proteomes" id="UP000319576"/>
    </source>
</evidence>
<dbReference type="Pfam" id="PF09704">
    <property type="entry name" value="Cas_Cas5d"/>
    <property type="match status" value="1"/>
</dbReference>
<dbReference type="GO" id="GO:0051607">
    <property type="term" value="P:defense response to virus"/>
    <property type="evidence" value="ECO:0007669"/>
    <property type="project" value="UniProtKB-KW"/>
</dbReference>
<dbReference type="Gene3D" id="3.30.70.2660">
    <property type="match status" value="1"/>
</dbReference>
<evidence type="ECO:0000256" key="1">
    <source>
        <dbReference type="ARBA" id="ARBA00023118"/>
    </source>
</evidence>
<feature type="compositionally biased region" description="Basic and acidic residues" evidence="2">
    <location>
        <begin position="145"/>
        <end position="165"/>
    </location>
</feature>
<reference evidence="3 4" key="1">
    <citation type="submission" date="2019-02" db="EMBL/GenBank/DDBJ databases">
        <title>Deep-cultivation of Planctomycetes and their phenomic and genomic characterization uncovers novel biology.</title>
        <authorList>
            <person name="Wiegand S."/>
            <person name="Jogler M."/>
            <person name="Boedeker C."/>
            <person name="Pinto D."/>
            <person name="Vollmers J."/>
            <person name="Rivas-Marin E."/>
            <person name="Kohn T."/>
            <person name="Peeters S.H."/>
            <person name="Heuer A."/>
            <person name="Rast P."/>
            <person name="Oberbeckmann S."/>
            <person name="Bunk B."/>
            <person name="Jeske O."/>
            <person name="Meyerdierks A."/>
            <person name="Storesund J.E."/>
            <person name="Kallscheuer N."/>
            <person name="Luecker S."/>
            <person name="Lage O.M."/>
            <person name="Pohl T."/>
            <person name="Merkel B.J."/>
            <person name="Hornburger P."/>
            <person name="Mueller R.-W."/>
            <person name="Bruemmer F."/>
            <person name="Labrenz M."/>
            <person name="Spormann A.M."/>
            <person name="Op den Camp H."/>
            <person name="Overmann J."/>
            <person name="Amann R."/>
            <person name="Jetten M.S.M."/>
            <person name="Mascher T."/>
            <person name="Medema M.H."/>
            <person name="Devos D.P."/>
            <person name="Kaster A.-K."/>
            <person name="Ovreas L."/>
            <person name="Rohde M."/>
            <person name="Galperin M.Y."/>
            <person name="Jogler C."/>
        </authorList>
    </citation>
    <scope>NUCLEOTIDE SEQUENCE [LARGE SCALE GENOMIC DNA]</scope>
    <source>
        <strain evidence="3 4">ETA_A1</strain>
    </source>
</reference>
<feature type="compositionally biased region" description="Pro residues" evidence="2">
    <location>
        <begin position="304"/>
        <end position="313"/>
    </location>
</feature>